<dbReference type="RefSeq" id="WP_164969405.1">
    <property type="nucleotide sequence ID" value="NZ_PDKM01000066.1"/>
</dbReference>
<name>A0AAX2A4K6_9BACT</name>
<dbReference type="PANTHER" id="PTHR32063:SF19">
    <property type="entry name" value="CATION EFFLUX SYSTEM PROTEIN CUSA"/>
    <property type="match status" value="1"/>
</dbReference>
<sequence length="172" mass="19371">YKDDANKLLKDLKLPDGYYFEWSGQSEFLQQAMSKLSFIIPIVLMFIFILIYLALKNLKYTLIIFCTLPFALSGGVFYIDYLGFNISIAVIVGFMALLGVAAETSIVMMLYLDEAYKNIKEKTDIALKNAIYHGAVLRLRPKLMTLFAILGGLIPIMYINSIGSEVMQRVAA</sequence>
<dbReference type="InterPro" id="IPR001036">
    <property type="entry name" value="Acrflvin-R"/>
</dbReference>
<feature type="transmembrane region" description="Helical" evidence="1">
    <location>
        <begin position="143"/>
        <end position="163"/>
    </location>
</feature>
<keyword evidence="3" id="KW-1185">Reference proteome</keyword>
<proteinExistence type="predicted"/>
<dbReference type="Proteomes" id="UP000289193">
    <property type="component" value="Unassembled WGS sequence"/>
</dbReference>
<dbReference type="GO" id="GO:0042910">
    <property type="term" value="F:xenobiotic transmembrane transporter activity"/>
    <property type="evidence" value="ECO:0007669"/>
    <property type="project" value="TreeGrafter"/>
</dbReference>
<keyword evidence="1" id="KW-0812">Transmembrane</keyword>
<dbReference type="SUPFAM" id="SSF82866">
    <property type="entry name" value="Multidrug efflux transporter AcrB transmembrane domain"/>
    <property type="match status" value="1"/>
</dbReference>
<dbReference type="PANTHER" id="PTHR32063">
    <property type="match status" value="1"/>
</dbReference>
<evidence type="ECO:0000313" key="3">
    <source>
        <dbReference type="Proteomes" id="UP000289193"/>
    </source>
</evidence>
<dbReference type="AlphaFoldDB" id="A0AAX2A4K6"/>
<feature type="transmembrane region" description="Helical" evidence="1">
    <location>
        <begin position="36"/>
        <end position="55"/>
    </location>
</feature>
<evidence type="ECO:0000313" key="2">
    <source>
        <dbReference type="EMBL" id="RXK08784.1"/>
    </source>
</evidence>
<keyword evidence="1" id="KW-0472">Membrane</keyword>
<feature type="transmembrane region" description="Helical" evidence="1">
    <location>
        <begin position="62"/>
        <end position="79"/>
    </location>
</feature>
<dbReference type="EMBL" id="PDKM01000066">
    <property type="protein sequence ID" value="RXK08784.1"/>
    <property type="molecule type" value="Genomic_DNA"/>
</dbReference>
<reference evidence="2 3" key="1">
    <citation type="submission" date="2017-10" db="EMBL/GenBank/DDBJ databases">
        <title>Genomics of the genus Arcobacter.</title>
        <authorList>
            <person name="Perez-Cataluna A."/>
            <person name="Figueras M.J."/>
        </authorList>
    </citation>
    <scope>NUCLEOTIDE SEQUENCE [LARGE SCALE GENOMIC DNA]</scope>
    <source>
        <strain evidence="2 3">CECT 7835</strain>
    </source>
</reference>
<feature type="non-terminal residue" evidence="2">
    <location>
        <position position="172"/>
    </location>
</feature>
<protein>
    <submittedName>
        <fullName evidence="2">CusA/CzcA family heavy metal efflux RND transporter</fullName>
    </submittedName>
</protein>
<feature type="non-terminal residue" evidence="2">
    <location>
        <position position="1"/>
    </location>
</feature>
<keyword evidence="1" id="KW-1133">Transmembrane helix</keyword>
<comment type="caution">
    <text evidence="2">The sequence shown here is derived from an EMBL/GenBank/DDBJ whole genome shotgun (WGS) entry which is preliminary data.</text>
</comment>
<dbReference type="Gene3D" id="3.30.70.1440">
    <property type="entry name" value="Multidrug efflux transporter AcrB pore domain"/>
    <property type="match status" value="1"/>
</dbReference>
<gene>
    <name evidence="2" type="ORF">CRV05_13570</name>
</gene>
<dbReference type="GO" id="GO:0005886">
    <property type="term" value="C:plasma membrane"/>
    <property type="evidence" value="ECO:0007669"/>
    <property type="project" value="TreeGrafter"/>
</dbReference>
<feature type="transmembrane region" description="Helical" evidence="1">
    <location>
        <begin position="85"/>
        <end position="112"/>
    </location>
</feature>
<evidence type="ECO:0000256" key="1">
    <source>
        <dbReference type="SAM" id="Phobius"/>
    </source>
</evidence>
<dbReference type="Gene3D" id="1.20.1640.10">
    <property type="entry name" value="Multidrug efflux transporter AcrB transmembrane domain"/>
    <property type="match status" value="1"/>
</dbReference>
<accession>A0AAX2A4K6</accession>
<organism evidence="2 3">
    <name type="scientific">Halarcobacter bivalviorum</name>
    <dbReference type="NCBI Taxonomy" id="663364"/>
    <lineage>
        <taxon>Bacteria</taxon>
        <taxon>Pseudomonadati</taxon>
        <taxon>Campylobacterota</taxon>
        <taxon>Epsilonproteobacteria</taxon>
        <taxon>Campylobacterales</taxon>
        <taxon>Arcobacteraceae</taxon>
        <taxon>Halarcobacter</taxon>
    </lineage>
</organism>
<dbReference type="Pfam" id="PF00873">
    <property type="entry name" value="ACR_tran"/>
    <property type="match status" value="1"/>
</dbReference>